<dbReference type="GO" id="GO:0005198">
    <property type="term" value="F:structural molecule activity"/>
    <property type="evidence" value="ECO:0007669"/>
    <property type="project" value="InterPro"/>
</dbReference>
<dbReference type="EMBL" id="CZKB01000025">
    <property type="protein sequence ID" value="CUR61793.1"/>
    <property type="molecule type" value="Genomic_DNA"/>
</dbReference>
<dbReference type="NCBIfam" id="TIGR02241">
    <property type="entry name" value="conserved hypothetical phage tail region protein"/>
    <property type="match status" value="1"/>
</dbReference>
<dbReference type="InterPro" id="IPR011747">
    <property type="entry name" value="CHP02241"/>
</dbReference>
<dbReference type="Pfam" id="PF06841">
    <property type="entry name" value="Phage_T4_gp19"/>
    <property type="match status" value="1"/>
</dbReference>
<dbReference type="InterPro" id="IPR010667">
    <property type="entry name" value="Phage_T4_Gp19"/>
</dbReference>
<organism evidence="1">
    <name type="scientific">metagenome</name>
    <dbReference type="NCBI Taxonomy" id="256318"/>
    <lineage>
        <taxon>unclassified sequences</taxon>
        <taxon>metagenomes</taxon>
    </lineage>
</organism>
<dbReference type="AlphaFoldDB" id="A0A2P2CIH1"/>
<accession>A0A2P2CIH1</accession>
<proteinExistence type="predicted"/>
<name>A0A2P2CIH1_9ZZZZ</name>
<protein>
    <recommendedName>
        <fullName evidence="2">Phage tail protein</fullName>
    </recommendedName>
</protein>
<evidence type="ECO:0000313" key="1">
    <source>
        <dbReference type="EMBL" id="CUR61793.1"/>
    </source>
</evidence>
<gene>
    <name evidence="1" type="ORF">NOCA150093</name>
</gene>
<evidence type="ECO:0008006" key="2">
    <source>
        <dbReference type="Google" id="ProtNLM"/>
    </source>
</evidence>
<sequence length="144" mass="15908">MTAQVVDPFVSFNYLVEIDGIARGAFQEVTGLDSTIDVIEHREGGSNTSPHKLAGQTKHANIVLKYGMTIDTQLFQWHKTVVDGAVDRRNGSVVLLDRRGSEVARWNFVRAWPSKYTAPSLNAEASDVAIETVELVHEGLERVS</sequence>
<dbReference type="PANTHER" id="PTHR38009:SF1">
    <property type="entry name" value="CONSERVED HYPOTHETICAL PHAGE TAIL PROTEIN"/>
    <property type="match status" value="1"/>
</dbReference>
<dbReference type="PANTHER" id="PTHR38009">
    <property type="entry name" value="CONSERVED HYPOTHETICAL PHAGE TAIL PROTEIN"/>
    <property type="match status" value="1"/>
</dbReference>
<reference evidence="1" key="1">
    <citation type="submission" date="2015-08" db="EMBL/GenBank/DDBJ databases">
        <authorList>
            <person name="Babu N.S."/>
            <person name="Beckwith C.J."/>
            <person name="Beseler K.G."/>
            <person name="Brison A."/>
            <person name="Carone J.V."/>
            <person name="Caskin T.P."/>
            <person name="Diamond M."/>
            <person name="Durham M.E."/>
            <person name="Foxe J.M."/>
            <person name="Go M."/>
            <person name="Henderson B.A."/>
            <person name="Jones I.B."/>
            <person name="McGettigan J.A."/>
            <person name="Micheletti S.J."/>
            <person name="Nasrallah M.E."/>
            <person name="Ortiz D."/>
            <person name="Piller C.R."/>
            <person name="Privatt S.R."/>
            <person name="Schneider S.L."/>
            <person name="Sharp S."/>
            <person name="Smith T.C."/>
            <person name="Stanton J.D."/>
            <person name="Ullery H.E."/>
            <person name="Wilson R.J."/>
            <person name="Serrano M.G."/>
            <person name="Buck G."/>
            <person name="Lee V."/>
            <person name="Wang Y."/>
            <person name="Carvalho R."/>
            <person name="Voegtly L."/>
            <person name="Shi R."/>
            <person name="Duckworth R."/>
            <person name="Johnson A."/>
            <person name="Loviza R."/>
            <person name="Walstead R."/>
            <person name="Shah Z."/>
            <person name="Kiflezghi M."/>
            <person name="Wade K."/>
            <person name="Ball S.L."/>
            <person name="Bradley K.W."/>
            <person name="Asai D.J."/>
            <person name="Bowman C.A."/>
            <person name="Russell D.A."/>
            <person name="Pope W.H."/>
            <person name="Jacobs-Sera D."/>
            <person name="Hendrix R.W."/>
            <person name="Hatfull G.F."/>
        </authorList>
    </citation>
    <scope>NUCLEOTIDE SEQUENCE</scope>
</reference>